<dbReference type="RefSeq" id="WP_369330322.1">
    <property type="nucleotide sequence ID" value="NZ_JAULBC010000005.1"/>
</dbReference>
<evidence type="ECO:0000313" key="2">
    <source>
        <dbReference type="Proteomes" id="UP001560573"/>
    </source>
</evidence>
<accession>A0ABV3ZGD7</accession>
<protein>
    <submittedName>
        <fullName evidence="1">Uncharacterized protein</fullName>
    </submittedName>
</protein>
<comment type="caution">
    <text evidence="1">The sequence shown here is derived from an EMBL/GenBank/DDBJ whole genome shotgun (WGS) entry which is preliminary data.</text>
</comment>
<gene>
    <name evidence="1" type="ORF">QTN47_15495</name>
</gene>
<evidence type="ECO:0000313" key="1">
    <source>
        <dbReference type="EMBL" id="MEX6688912.1"/>
    </source>
</evidence>
<name>A0ABV3ZGD7_9BACT</name>
<keyword evidence="2" id="KW-1185">Reference proteome</keyword>
<sequence>MNFGSGGYQVGPEINLNTGITQSGDYTLLLAQYNGSGITSPSQPTPMWTLDLNGTIYQHVEGDVTSNEWYNTGYPLW</sequence>
<proteinExistence type="predicted"/>
<dbReference type="Proteomes" id="UP001560573">
    <property type="component" value="Unassembled WGS sequence"/>
</dbReference>
<reference evidence="1 2" key="1">
    <citation type="submission" date="2023-07" db="EMBL/GenBank/DDBJ databases">
        <authorList>
            <person name="Lian W.-H."/>
        </authorList>
    </citation>
    <scope>NUCLEOTIDE SEQUENCE [LARGE SCALE GENOMIC DNA]</scope>
    <source>
        <strain evidence="1 2">SYSU DXS3180</strain>
    </source>
</reference>
<organism evidence="1 2">
    <name type="scientific">Danxiaibacter flavus</name>
    <dbReference type="NCBI Taxonomy" id="3049108"/>
    <lineage>
        <taxon>Bacteria</taxon>
        <taxon>Pseudomonadati</taxon>
        <taxon>Bacteroidota</taxon>
        <taxon>Chitinophagia</taxon>
        <taxon>Chitinophagales</taxon>
        <taxon>Chitinophagaceae</taxon>
        <taxon>Danxiaibacter</taxon>
    </lineage>
</organism>
<dbReference type="EMBL" id="JAULBC010000005">
    <property type="protein sequence ID" value="MEX6688912.1"/>
    <property type="molecule type" value="Genomic_DNA"/>
</dbReference>